<sequence length="216" mass="21962">MAEETGVPAPLSGLLVTVQAGPGLEGAGEELVARLKAWGAQVGTMVPAGGVLVRYHPPDPVAGVRTAYPWGEAGTLARIVAHQLGRPLGFLWRQPAGGLAVHVYGPGPGTALGLARALFLWLALRDPHRLEGVLPLAALDPPPPAPPVPPPPAVPPEGPAPSPGVWDGGLPPGPAVRFRQAFRPPLGSPPYRAAPPPGPGLIPAAAAYKGEQQSDG</sequence>
<dbReference type="AlphaFoldDB" id="A0A6F8ZDX6"/>
<feature type="region of interest" description="Disordered" evidence="1">
    <location>
        <begin position="144"/>
        <end position="216"/>
    </location>
</feature>
<gene>
    <name evidence="2" type="ORF">R50_0303</name>
</gene>
<dbReference type="KEGG" id="hfv:R50_0303"/>
<feature type="compositionally biased region" description="Pro residues" evidence="1">
    <location>
        <begin position="144"/>
        <end position="162"/>
    </location>
</feature>
<protein>
    <submittedName>
        <fullName evidence="2">Uncharacterized protein</fullName>
    </submittedName>
</protein>
<dbReference type="Proteomes" id="UP000503399">
    <property type="component" value="Chromosome"/>
</dbReference>
<keyword evidence="3" id="KW-1185">Reference proteome</keyword>
<evidence type="ECO:0000313" key="2">
    <source>
        <dbReference type="EMBL" id="CAB1127809.1"/>
    </source>
</evidence>
<evidence type="ECO:0000313" key="3">
    <source>
        <dbReference type="Proteomes" id="UP000503399"/>
    </source>
</evidence>
<evidence type="ECO:0000256" key="1">
    <source>
        <dbReference type="SAM" id="MobiDB-lite"/>
    </source>
</evidence>
<reference evidence="2 3" key="1">
    <citation type="submission" date="2020-02" db="EMBL/GenBank/DDBJ databases">
        <authorList>
            <person name="Hogendoorn C."/>
        </authorList>
    </citation>
    <scope>NUCLEOTIDE SEQUENCE [LARGE SCALE GENOMIC DNA]</scope>
    <source>
        <strain evidence="2">R501</strain>
    </source>
</reference>
<feature type="compositionally biased region" description="Pro residues" evidence="1">
    <location>
        <begin position="186"/>
        <end position="200"/>
    </location>
</feature>
<name>A0A6F8ZDX6_9FIRM</name>
<organism evidence="2 3">
    <name type="scientific">Candidatus Hydrogenisulfobacillus filiaventi</name>
    <dbReference type="NCBI Taxonomy" id="2707344"/>
    <lineage>
        <taxon>Bacteria</taxon>
        <taxon>Bacillati</taxon>
        <taxon>Bacillota</taxon>
        <taxon>Clostridia</taxon>
        <taxon>Eubacteriales</taxon>
        <taxon>Clostridiales Family XVII. Incertae Sedis</taxon>
        <taxon>Candidatus Hydrogenisulfobacillus</taxon>
    </lineage>
</organism>
<accession>A0A6F8ZDX6</accession>
<proteinExistence type="predicted"/>
<dbReference type="EMBL" id="LR778114">
    <property type="protein sequence ID" value="CAB1127809.1"/>
    <property type="molecule type" value="Genomic_DNA"/>
</dbReference>